<dbReference type="InterPro" id="IPR030802">
    <property type="entry name" value="Permease_MalE"/>
</dbReference>
<keyword evidence="2" id="KW-0812">Transmembrane</keyword>
<sequence>MAQQEVARPGVGIGAGTPTVRPTPKPTLGSGPFAWLEQIAGMVMLTGQTIVSMFTPPYTWGPEFVEQSFLVVKRAFIPCLFCTAVFSWGAPGISGGAIIATLATTDRLGSFAIMASVRELATWINGMVIAGVAGTAICSDLGARKIRDELDALAVLGTDLIKSLIVPRFLALGLMCVIFNYWNTLISIVGQMVANMMVWQETAAGFVLTFSSNFTIAELVFNGMKVLTFGFIIAIVCCYKGLNAKGGSAGVGRAVNQAVVISFCAIYIYNYLLNSLLLGAFPETATLR</sequence>
<evidence type="ECO:0000313" key="3">
    <source>
        <dbReference type="EMBL" id="UTI65417.1"/>
    </source>
</evidence>
<accession>A0ABY5DX15</accession>
<dbReference type="Pfam" id="PF02405">
    <property type="entry name" value="MlaE"/>
    <property type="match status" value="1"/>
</dbReference>
<evidence type="ECO:0000313" key="4">
    <source>
        <dbReference type="Proteomes" id="UP001056035"/>
    </source>
</evidence>
<gene>
    <name evidence="3" type="ORF">NBH00_04190</name>
</gene>
<feature type="transmembrane region" description="Helical" evidence="2">
    <location>
        <begin position="164"/>
        <end position="182"/>
    </location>
</feature>
<name>A0ABY5DX15_9ACTN</name>
<keyword evidence="2" id="KW-0472">Membrane</keyword>
<dbReference type="EMBL" id="CP098502">
    <property type="protein sequence ID" value="UTI65417.1"/>
    <property type="molecule type" value="Genomic_DNA"/>
</dbReference>
<feature type="transmembrane region" description="Helical" evidence="2">
    <location>
        <begin position="226"/>
        <end position="242"/>
    </location>
</feature>
<reference evidence="3 4" key="1">
    <citation type="submission" date="2022-06" db="EMBL/GenBank/DDBJ databases">
        <title>Paraconexibacter antarcticus.</title>
        <authorList>
            <person name="Kim C.S."/>
        </authorList>
    </citation>
    <scope>NUCLEOTIDE SEQUENCE [LARGE SCALE GENOMIC DNA]</scope>
    <source>
        <strain evidence="3 4">02-257</strain>
    </source>
</reference>
<feature type="transmembrane region" description="Helical" evidence="2">
    <location>
        <begin position="75"/>
        <end position="103"/>
    </location>
</feature>
<proteinExistence type="predicted"/>
<dbReference type="PANTHER" id="PTHR30188">
    <property type="entry name" value="ABC TRANSPORTER PERMEASE PROTEIN-RELATED"/>
    <property type="match status" value="1"/>
</dbReference>
<dbReference type="Proteomes" id="UP001056035">
    <property type="component" value="Chromosome"/>
</dbReference>
<evidence type="ECO:0000256" key="1">
    <source>
        <dbReference type="SAM" id="MobiDB-lite"/>
    </source>
</evidence>
<feature type="transmembrane region" description="Helical" evidence="2">
    <location>
        <begin position="123"/>
        <end position="143"/>
    </location>
</feature>
<organism evidence="3 4">
    <name type="scientific">Paraconexibacter antarcticus</name>
    <dbReference type="NCBI Taxonomy" id="2949664"/>
    <lineage>
        <taxon>Bacteria</taxon>
        <taxon>Bacillati</taxon>
        <taxon>Actinomycetota</taxon>
        <taxon>Thermoleophilia</taxon>
        <taxon>Solirubrobacterales</taxon>
        <taxon>Paraconexibacteraceae</taxon>
        <taxon>Paraconexibacter</taxon>
    </lineage>
</organism>
<keyword evidence="4" id="KW-1185">Reference proteome</keyword>
<evidence type="ECO:0000256" key="2">
    <source>
        <dbReference type="SAM" id="Phobius"/>
    </source>
</evidence>
<dbReference type="PANTHER" id="PTHR30188:SF4">
    <property type="entry name" value="PROTEIN TRIGALACTOSYLDIACYLGLYCEROL 1, CHLOROPLASTIC"/>
    <property type="match status" value="1"/>
</dbReference>
<feature type="region of interest" description="Disordered" evidence="1">
    <location>
        <begin position="1"/>
        <end position="25"/>
    </location>
</feature>
<keyword evidence="2" id="KW-1133">Transmembrane helix</keyword>
<dbReference type="RefSeq" id="WP_254572098.1">
    <property type="nucleotide sequence ID" value="NZ_CP098502.1"/>
</dbReference>
<protein>
    <submittedName>
        <fullName evidence="3">ABC transporter permease</fullName>
    </submittedName>
</protein>
<feature type="transmembrane region" description="Helical" evidence="2">
    <location>
        <begin position="254"/>
        <end position="273"/>
    </location>
</feature>